<proteinExistence type="predicted"/>
<dbReference type="Proteomes" id="UP001589716">
    <property type="component" value="Unassembled WGS sequence"/>
</dbReference>
<dbReference type="PROSITE" id="PS50902">
    <property type="entry name" value="FLAVODOXIN_LIKE"/>
    <property type="match status" value="1"/>
</dbReference>
<dbReference type="Gene3D" id="3.40.50.360">
    <property type="match status" value="1"/>
</dbReference>
<dbReference type="InterPro" id="IPR026816">
    <property type="entry name" value="Flavodoxin_dom"/>
</dbReference>
<comment type="caution">
    <text evidence="2">The sequence shown here is derived from an EMBL/GenBank/DDBJ whole genome shotgun (WGS) entry which is preliminary data.</text>
</comment>
<organism evidence="2 3">
    <name type="scientific">Streptomyces roseoviridis</name>
    <dbReference type="NCBI Taxonomy" id="67361"/>
    <lineage>
        <taxon>Bacteria</taxon>
        <taxon>Bacillati</taxon>
        <taxon>Actinomycetota</taxon>
        <taxon>Actinomycetes</taxon>
        <taxon>Kitasatosporales</taxon>
        <taxon>Streptomycetaceae</taxon>
        <taxon>Streptomyces</taxon>
    </lineage>
</organism>
<dbReference type="InterPro" id="IPR008254">
    <property type="entry name" value="Flavodoxin/NO_synth"/>
</dbReference>
<dbReference type="EMBL" id="JBHMCT010000014">
    <property type="protein sequence ID" value="MFB9557136.1"/>
    <property type="molecule type" value="Genomic_DNA"/>
</dbReference>
<accession>A0ABV5QUB7</accession>
<dbReference type="InterPro" id="IPR029039">
    <property type="entry name" value="Flavoprotein-like_sf"/>
</dbReference>
<reference evidence="2 3" key="1">
    <citation type="submission" date="2024-09" db="EMBL/GenBank/DDBJ databases">
        <authorList>
            <person name="Sun Q."/>
            <person name="Mori K."/>
        </authorList>
    </citation>
    <scope>NUCLEOTIDE SEQUENCE [LARGE SCALE GENOMIC DNA]</scope>
    <source>
        <strain evidence="2 3">JCM 4414</strain>
    </source>
</reference>
<evidence type="ECO:0000259" key="1">
    <source>
        <dbReference type="PROSITE" id="PS50902"/>
    </source>
</evidence>
<protein>
    <submittedName>
        <fullName evidence="2">Flavodoxin domain-containing protein</fullName>
    </submittedName>
</protein>
<name>A0ABV5QUB7_9ACTN</name>
<feature type="domain" description="Flavodoxin-like" evidence="1">
    <location>
        <begin position="16"/>
        <end position="191"/>
    </location>
</feature>
<evidence type="ECO:0000313" key="3">
    <source>
        <dbReference type="Proteomes" id="UP001589716"/>
    </source>
</evidence>
<dbReference type="SUPFAM" id="SSF52218">
    <property type="entry name" value="Flavoproteins"/>
    <property type="match status" value="1"/>
</dbReference>
<keyword evidence="3" id="KW-1185">Reference proteome</keyword>
<sequence length="191" mass="20648">MSTVPQSLRRRDGVRVLVAHAGVHGSTRSIAERIAARLQEQGARVGVLPVEEVGDPGEYDVVVVGSAVHDMAWLPEALSFVRAGADLLAARDVWLFSVGMPAAARGPWRALVGREEGHVVGGLIDELHPRGHRLFSGVIAPEHLTPTGRLKFQAMGLRYGDYRDWPAVDDWARHIGREVLGSGAEADDTPD</sequence>
<dbReference type="Pfam" id="PF12724">
    <property type="entry name" value="Flavodoxin_5"/>
    <property type="match status" value="1"/>
</dbReference>
<dbReference type="RefSeq" id="WP_345484277.1">
    <property type="nucleotide sequence ID" value="NZ_BAAAWU010000001.1"/>
</dbReference>
<evidence type="ECO:0000313" key="2">
    <source>
        <dbReference type="EMBL" id="MFB9557136.1"/>
    </source>
</evidence>
<gene>
    <name evidence="2" type="ORF">ACFFTP_23475</name>
</gene>